<evidence type="ECO:0000259" key="7">
    <source>
        <dbReference type="SMART" id="SM00278"/>
    </source>
</evidence>
<keyword evidence="8" id="KW-0378">Hydrolase</keyword>
<keyword evidence="3 6" id="KW-0238">DNA-binding</keyword>
<dbReference type="RefSeq" id="WP_006289204.1">
    <property type="nucleotide sequence ID" value="NZ_AP012333.1"/>
</dbReference>
<evidence type="ECO:0000256" key="2">
    <source>
        <dbReference type="ARBA" id="ARBA00022763"/>
    </source>
</evidence>
<keyword evidence="4 6" id="KW-0233">DNA recombination</keyword>
<dbReference type="GO" id="GO:0016787">
    <property type="term" value="F:hydrolase activity"/>
    <property type="evidence" value="ECO:0007669"/>
    <property type="project" value="UniProtKB-KW"/>
</dbReference>
<dbReference type="Gene3D" id="1.10.8.10">
    <property type="entry name" value="DNA helicase RuvA subunit, C-terminal domain"/>
    <property type="match status" value="1"/>
</dbReference>
<dbReference type="GO" id="GO:0009378">
    <property type="term" value="F:four-way junction helicase activity"/>
    <property type="evidence" value="ECO:0007669"/>
    <property type="project" value="InterPro"/>
</dbReference>
<dbReference type="Pfam" id="PF01330">
    <property type="entry name" value="RuvA_N"/>
    <property type="match status" value="1"/>
</dbReference>
<dbReference type="HAMAP" id="MF_00031">
    <property type="entry name" value="DNA_HJ_migration_RuvA"/>
    <property type="match status" value="1"/>
</dbReference>
<comment type="similarity">
    <text evidence="6">Belongs to the RuvA family.</text>
</comment>
<protein>
    <recommendedName>
        <fullName evidence="6">Holliday junction branch migration complex subunit RuvA</fullName>
    </recommendedName>
</protein>
<dbReference type="Gene3D" id="1.10.150.20">
    <property type="entry name" value="5' to 3' exonuclease, C-terminal subdomain"/>
    <property type="match status" value="1"/>
</dbReference>
<proteinExistence type="inferred from homology"/>
<feature type="domain" description="Helix-hairpin-helix DNA-binding motif class 1" evidence="7">
    <location>
        <begin position="72"/>
        <end position="91"/>
    </location>
</feature>
<dbReference type="Proteomes" id="UP000004946">
    <property type="component" value="Chromosome"/>
</dbReference>
<dbReference type="eggNOG" id="COG0632">
    <property type="taxonomic scope" value="Bacteria"/>
</dbReference>
<dbReference type="SUPFAM" id="SSF47781">
    <property type="entry name" value="RuvA domain 2-like"/>
    <property type="match status" value="1"/>
</dbReference>
<organism evidence="8 9">
    <name type="scientific">Parascardovia denticolens DSM 10105 = JCM 12538</name>
    <dbReference type="NCBI Taxonomy" id="864564"/>
    <lineage>
        <taxon>Bacteria</taxon>
        <taxon>Bacillati</taxon>
        <taxon>Actinomycetota</taxon>
        <taxon>Actinomycetes</taxon>
        <taxon>Bifidobacteriales</taxon>
        <taxon>Bifidobacteriaceae</taxon>
        <taxon>Parascardovia</taxon>
    </lineage>
</organism>
<dbReference type="SMART" id="SM00278">
    <property type="entry name" value="HhH1"/>
    <property type="match status" value="2"/>
</dbReference>
<dbReference type="GO" id="GO:0006281">
    <property type="term" value="P:DNA repair"/>
    <property type="evidence" value="ECO:0007669"/>
    <property type="project" value="UniProtKB-UniRule"/>
</dbReference>
<accession>E6JYJ4</accession>
<dbReference type="HOGENOM" id="CLU_087936_2_1_11"/>
<comment type="domain">
    <text evidence="6">Has three domains with a flexible linker between the domains II and III and assumes an 'L' shape. Domain III is highly mobile and contacts RuvB.</text>
</comment>
<dbReference type="SUPFAM" id="SSF50249">
    <property type="entry name" value="Nucleic acid-binding proteins"/>
    <property type="match status" value="1"/>
</dbReference>
<dbReference type="Gene3D" id="2.40.50.140">
    <property type="entry name" value="Nucleic acid-binding proteins"/>
    <property type="match status" value="1"/>
</dbReference>
<comment type="subcellular location">
    <subcellularLocation>
        <location evidence="6">Cytoplasm</location>
    </subcellularLocation>
</comment>
<gene>
    <name evidence="6 8" type="primary">ruvA</name>
    <name evidence="8" type="ORF">HMPREF0620_0826</name>
</gene>
<dbReference type="GO" id="GO:0048476">
    <property type="term" value="C:Holliday junction resolvase complex"/>
    <property type="evidence" value="ECO:0007669"/>
    <property type="project" value="UniProtKB-UniRule"/>
</dbReference>
<dbReference type="InterPro" id="IPR012340">
    <property type="entry name" value="NA-bd_OB-fold"/>
</dbReference>
<keyword evidence="8" id="KW-0067">ATP-binding</keyword>
<dbReference type="AlphaFoldDB" id="E6JYJ4"/>
<evidence type="ECO:0000256" key="1">
    <source>
        <dbReference type="ARBA" id="ARBA00022490"/>
    </source>
</evidence>
<dbReference type="InterPro" id="IPR013849">
    <property type="entry name" value="DNA_helicase_Holl-junc_RuvA_I"/>
</dbReference>
<keyword evidence="2 6" id="KW-0227">DNA damage</keyword>
<reference evidence="8 9" key="1">
    <citation type="submission" date="2010-12" db="EMBL/GenBank/DDBJ databases">
        <authorList>
            <person name="Muzny D."/>
            <person name="Qin X."/>
            <person name="Buhay C."/>
            <person name="Dugan-Rocha S."/>
            <person name="Ding Y."/>
            <person name="Chen G."/>
            <person name="Hawes A."/>
            <person name="Holder M."/>
            <person name="Jhangiani S."/>
            <person name="Johnson A."/>
            <person name="Khan Z."/>
            <person name="Li Z."/>
            <person name="Liu W."/>
            <person name="Liu X."/>
            <person name="Perez L."/>
            <person name="Shen H."/>
            <person name="Wang Q."/>
            <person name="Watt J."/>
            <person name="Xi L."/>
            <person name="Xin Y."/>
            <person name="Zhou J."/>
            <person name="Deng J."/>
            <person name="Jiang H."/>
            <person name="Liu Y."/>
            <person name="Qu J."/>
            <person name="Song X.-Z."/>
            <person name="Zhang L."/>
            <person name="Villasana D."/>
            <person name="Johnson A."/>
            <person name="Liu J."/>
            <person name="Liyanage D."/>
            <person name="Lorensuhewa L."/>
            <person name="Robinson T."/>
            <person name="Song A."/>
            <person name="Song B.-B."/>
            <person name="Dinh H."/>
            <person name="Thornton R."/>
            <person name="Coyle M."/>
            <person name="Francisco L."/>
            <person name="Jackson L."/>
            <person name="Javaid M."/>
            <person name="Korchina V."/>
            <person name="Kovar C."/>
            <person name="Mata R."/>
            <person name="Mathew T."/>
            <person name="Ngo R."/>
            <person name="Nguyen L."/>
            <person name="Nguyen N."/>
            <person name="Okwuonu G."/>
            <person name="Ongeri F."/>
            <person name="Pham C."/>
            <person name="Simmons D."/>
            <person name="Wilczek-Boney K."/>
            <person name="Hale W."/>
            <person name="Jakkamsetti A."/>
            <person name="Pham P."/>
            <person name="Ruth R."/>
            <person name="San Lucas F."/>
            <person name="Warren J."/>
            <person name="Zhang J."/>
            <person name="Zhao Z."/>
            <person name="Zhou C."/>
            <person name="Zhu D."/>
            <person name="Lee S."/>
            <person name="Bess C."/>
            <person name="Blankenburg K."/>
            <person name="Forbes L."/>
            <person name="Fu Q."/>
            <person name="Gubbala S."/>
            <person name="Hirani K."/>
            <person name="Jayaseelan J.C."/>
            <person name="Lara F."/>
            <person name="Munidasa M."/>
            <person name="Palculict T."/>
            <person name="Patil S."/>
            <person name="Pu L.-L."/>
            <person name="Saada N."/>
            <person name="Tang L."/>
            <person name="Weissenberger G."/>
            <person name="Zhu Y."/>
            <person name="Hemphill L."/>
            <person name="Shang Y."/>
            <person name="Youmans B."/>
            <person name="Ayvaz T."/>
            <person name="Ross M."/>
            <person name="Santibanez J."/>
            <person name="Aqrawi P."/>
            <person name="Gross S."/>
            <person name="Joshi V."/>
            <person name="Fowler G."/>
            <person name="Nazareth L."/>
            <person name="Reid J."/>
            <person name="Worley K."/>
            <person name="Petrosino J."/>
            <person name="Highlander S."/>
            <person name="Gibbs R."/>
        </authorList>
    </citation>
    <scope>NUCLEOTIDE SEQUENCE [LARGE SCALE GENOMIC DNA]</scope>
    <source>
        <strain evidence="8 9">DSM 10105</strain>
    </source>
</reference>
<evidence type="ECO:0000313" key="8">
    <source>
        <dbReference type="EMBL" id="EFT83821.1"/>
    </source>
</evidence>
<evidence type="ECO:0000256" key="3">
    <source>
        <dbReference type="ARBA" id="ARBA00023125"/>
    </source>
</evidence>
<comment type="function">
    <text evidence="6">The RuvA-RuvB-RuvC complex processes Holliday junction (HJ) DNA during genetic recombination and DNA repair, while the RuvA-RuvB complex plays an important role in the rescue of blocked DNA replication forks via replication fork reversal (RFR). RuvA specifically binds to HJ cruciform DNA, conferring on it an open structure. The RuvB hexamer acts as an ATP-dependent pump, pulling dsDNA into and through the RuvAB complex. HJ branch migration allows RuvC to scan DNA until it finds its consensus sequence, where it cleaves and resolves the cruciform DNA.</text>
</comment>
<evidence type="ECO:0000256" key="4">
    <source>
        <dbReference type="ARBA" id="ARBA00023172"/>
    </source>
</evidence>
<dbReference type="InterPro" id="IPR003583">
    <property type="entry name" value="Hlx-hairpin-Hlx_DNA-bd_motif"/>
</dbReference>
<name>E6JYJ4_PARDN</name>
<dbReference type="NCBIfam" id="TIGR00084">
    <property type="entry name" value="ruvA"/>
    <property type="match status" value="1"/>
</dbReference>
<keyword evidence="8" id="KW-0547">Nucleotide-binding</keyword>
<dbReference type="InterPro" id="IPR000085">
    <property type="entry name" value="RuvA"/>
</dbReference>
<dbReference type="GO" id="GO:0005737">
    <property type="term" value="C:cytoplasm"/>
    <property type="evidence" value="ECO:0007669"/>
    <property type="project" value="UniProtKB-SubCell"/>
</dbReference>
<evidence type="ECO:0000256" key="6">
    <source>
        <dbReference type="HAMAP-Rule" id="MF_00031"/>
    </source>
</evidence>
<keyword evidence="8" id="KW-0347">Helicase</keyword>
<dbReference type="InterPro" id="IPR010994">
    <property type="entry name" value="RuvA_2-like"/>
</dbReference>
<evidence type="ECO:0000256" key="5">
    <source>
        <dbReference type="ARBA" id="ARBA00023204"/>
    </source>
</evidence>
<dbReference type="Pfam" id="PF14520">
    <property type="entry name" value="HHH_5"/>
    <property type="match status" value="1"/>
</dbReference>
<keyword evidence="9" id="KW-1185">Reference proteome</keyword>
<sequence length="207" mass="21632">MIGSLEGDVLSVSADGLLLDVNGIGFSLRMPARDLAGLHAGGHERILTVMTVSQDAIALYGFLSASSKTLFTQLQKVSGVGPKAAMAILSTLSPEELGKAIHDNDVTALTRAPGVGKKGAQKIILELHGSVDFSSLDEAPASRVEEGGLDSSVDQVIQGLSSLGWQRRDAYQATMEALGQLSLTAPLTAGQIPQVLRKALSDLDRGR</sequence>
<comment type="caution">
    <text evidence="6">Lacks conserved residue(s) required for the propagation of feature annotation.</text>
</comment>
<comment type="caution">
    <text evidence="8">The sequence shown here is derived from an EMBL/GenBank/DDBJ whole genome shotgun (WGS) entry which is preliminary data.</text>
</comment>
<dbReference type="GO" id="GO:0006310">
    <property type="term" value="P:DNA recombination"/>
    <property type="evidence" value="ECO:0007669"/>
    <property type="project" value="UniProtKB-UniRule"/>
</dbReference>
<dbReference type="EMBL" id="AEON01000001">
    <property type="protein sequence ID" value="EFT83821.1"/>
    <property type="molecule type" value="Genomic_DNA"/>
</dbReference>
<dbReference type="GO" id="GO:0005524">
    <property type="term" value="F:ATP binding"/>
    <property type="evidence" value="ECO:0007669"/>
    <property type="project" value="InterPro"/>
</dbReference>
<keyword evidence="5 6" id="KW-0234">DNA repair</keyword>
<dbReference type="KEGG" id="pdo:PSDT_0806"/>
<evidence type="ECO:0000313" key="9">
    <source>
        <dbReference type="Proteomes" id="UP000004946"/>
    </source>
</evidence>
<feature type="region of interest" description="Domain III" evidence="6">
    <location>
        <begin position="149"/>
        <end position="207"/>
    </location>
</feature>
<dbReference type="GO" id="GO:0000400">
    <property type="term" value="F:four-way junction DNA binding"/>
    <property type="evidence" value="ECO:0007669"/>
    <property type="project" value="UniProtKB-UniRule"/>
</dbReference>
<keyword evidence="1 6" id="KW-0963">Cytoplasm</keyword>
<comment type="subunit">
    <text evidence="6">Homotetramer. Forms an RuvA(8)-RuvB(12)-Holliday junction (HJ) complex. HJ DNA is sandwiched between 2 RuvA tetramers; dsDNA enters through RuvA and exits via RuvB. An RuvB hexamer assembles on each DNA strand where it exits the tetramer. Each RuvB hexamer is contacted by two RuvA subunits (via domain III) on 2 adjacent RuvB subunits; this complex drives branch migration. In the full resolvosome a probable DNA-RuvA(4)-RuvB(12)-RuvC(2) complex forms which resolves the HJ.</text>
</comment>
<feature type="domain" description="Helix-hairpin-helix DNA-binding motif class 1" evidence="7">
    <location>
        <begin position="107"/>
        <end position="126"/>
    </location>
</feature>
<dbReference type="PATRIC" id="fig|864564.6.peg.887"/>